<feature type="region of interest" description="Disordered" evidence="8">
    <location>
        <begin position="27"/>
        <end position="57"/>
    </location>
</feature>
<dbReference type="Gene3D" id="1.10.287.1260">
    <property type="match status" value="1"/>
</dbReference>
<comment type="similarity">
    <text evidence="2">Belongs to the MscS (TC 1.A.23) family.</text>
</comment>
<dbReference type="STRING" id="765912.Thimo_2583"/>
<evidence type="ECO:0000256" key="10">
    <source>
        <dbReference type="SAM" id="SignalP"/>
    </source>
</evidence>
<dbReference type="Pfam" id="PF00924">
    <property type="entry name" value="MS_channel_2nd"/>
    <property type="match status" value="1"/>
</dbReference>
<evidence type="ECO:0000259" key="11">
    <source>
        <dbReference type="Pfam" id="PF00924"/>
    </source>
</evidence>
<dbReference type="Gene3D" id="2.30.30.60">
    <property type="match status" value="1"/>
</dbReference>
<dbReference type="EMBL" id="CP003051">
    <property type="protein sequence ID" value="AGA91307.1"/>
    <property type="molecule type" value="Genomic_DNA"/>
</dbReference>
<keyword evidence="6 9" id="KW-0472">Membrane</keyword>
<keyword evidence="10" id="KW-0732">Signal</keyword>
<feature type="domain" description="Mechanosensitive ion channel MscS C-terminal" evidence="12">
    <location>
        <begin position="754"/>
        <end position="839"/>
    </location>
</feature>
<protein>
    <submittedName>
        <fullName evidence="14">Small-conductance mechanosensitive channel</fullName>
    </submittedName>
</protein>
<dbReference type="Proteomes" id="UP000010816">
    <property type="component" value="Chromosome"/>
</dbReference>
<dbReference type="InterPro" id="IPR049142">
    <property type="entry name" value="MS_channel_1st"/>
</dbReference>
<accession>L0GZR6</accession>
<reference evidence="14 15" key="1">
    <citation type="submission" date="2011-09" db="EMBL/GenBank/DDBJ databases">
        <title>Complete sequence of chromosome of Thioflavicoccus mobilis 8321.</title>
        <authorList>
            <consortium name="US DOE Joint Genome Institute"/>
            <person name="Lucas S."/>
            <person name="Han J."/>
            <person name="Lapidus A."/>
            <person name="Cheng J.-F."/>
            <person name="Goodwin L."/>
            <person name="Pitluck S."/>
            <person name="Peters L."/>
            <person name="Ovchinnikova G."/>
            <person name="Lu M."/>
            <person name="Detter J.C."/>
            <person name="Han C."/>
            <person name="Tapia R."/>
            <person name="Land M."/>
            <person name="Hauser L."/>
            <person name="Kyrpides N."/>
            <person name="Ivanova N."/>
            <person name="Pagani I."/>
            <person name="Vogl K."/>
            <person name="Liu Z."/>
            <person name="Imhoff J."/>
            <person name="Thiel V."/>
            <person name="Frigaard N.-U."/>
            <person name="Bryant D."/>
            <person name="Woyke T."/>
        </authorList>
    </citation>
    <scope>NUCLEOTIDE SEQUENCE [LARGE SCALE GENOMIC DNA]</scope>
    <source>
        <strain evidence="14 15">8321</strain>
    </source>
</reference>
<feature type="compositionally biased region" description="Basic and acidic residues" evidence="8">
    <location>
        <begin position="196"/>
        <end position="215"/>
    </location>
</feature>
<sequence length="862" mass="94755">MTARSTLLVLVVLLSAIPSWAPTAAEIQTAEPSTPDTEATAEAAAPEPAAPAEPMPFKPAAVGLAGLPEAPATPADFDKAVALIEQRLKALAGTAGPGAEGADVDPRIESLESLRLALQQEASFAERSDELDAAIAEQQAQRAAFERDGLGGEPPYSITLLDQLQTERRLGEQAAQGAAQALQAAQRRVAAAEKELAAAERTRRQVRDQAVEAKTDTSTAKPAQTLEAARLSTLAGEHRLTAARARLALAEREKTLADARLALKADQIAAIGDDVTFPRKVLDDKLAELAEREASLEKRIAALNQTADAAEGTLFETRRRGARTDNANDKVILEAQIAAREAELAAARRGADYLRQAVDDLATARTLWERRYALMQGSDAEKAALADWLSEARDLLGEIGEREGYIDAEIGTLRSMQLALSRRLAEPDLEPRLNQALQTRHAALDTQQGRAEELLVVQDQLRSLAERLVDELEPRVRERSFGQRLEEIESRLVQWWGTELFVVRDQGIYVRDLATGFGVFALVLVAVSLLRVLLRRTLLPRLTNDEGQERRTARAIVLALIRNTNQLFVLVVAFYAAMTVSGLAAGQMKSWLWTLLVVIFWLQIGIWATAGAVDLVNRQRSRRELRDPSAVSGYGLILFFVRVGIWAVVVVSVLTHFDYPITGLVGALGVGGIAIAFAVQNILADVFNSMAIILDKPFRVGDFIVTGETLGVVEQIGVKTTQIRSLSGEQVILSNTDILNSRIRNYKRMRERRVVFRLGVVYQTPPDKLERIPRIIEAIIRGQSHARFDRAHFFEYGDFALTFEIVYYVLGADYGLYMDTQQAINLAIYRQFQEEGIEFAYPTQELILRRPAASEAPPADEA</sequence>
<gene>
    <name evidence="14" type="ORF">Thimo_2583</name>
</gene>
<evidence type="ECO:0000256" key="3">
    <source>
        <dbReference type="ARBA" id="ARBA00022475"/>
    </source>
</evidence>
<dbReference type="OrthoDB" id="9775207at2"/>
<feature type="transmembrane region" description="Helical" evidence="9">
    <location>
        <begin position="590"/>
        <end position="613"/>
    </location>
</feature>
<name>L0GZR6_9GAMM</name>
<evidence type="ECO:0000256" key="2">
    <source>
        <dbReference type="ARBA" id="ARBA00008017"/>
    </source>
</evidence>
<dbReference type="AlphaFoldDB" id="L0GZR6"/>
<evidence type="ECO:0000259" key="13">
    <source>
        <dbReference type="Pfam" id="PF21088"/>
    </source>
</evidence>
<dbReference type="Pfam" id="PF21088">
    <property type="entry name" value="MS_channel_1st"/>
    <property type="match status" value="1"/>
</dbReference>
<organism evidence="14 15">
    <name type="scientific">Thioflavicoccus mobilis 8321</name>
    <dbReference type="NCBI Taxonomy" id="765912"/>
    <lineage>
        <taxon>Bacteria</taxon>
        <taxon>Pseudomonadati</taxon>
        <taxon>Pseudomonadota</taxon>
        <taxon>Gammaproteobacteria</taxon>
        <taxon>Chromatiales</taxon>
        <taxon>Chromatiaceae</taxon>
        <taxon>Thioflavicoccus</taxon>
    </lineage>
</organism>
<dbReference type="GO" id="GO:0008381">
    <property type="term" value="F:mechanosensitive monoatomic ion channel activity"/>
    <property type="evidence" value="ECO:0007669"/>
    <property type="project" value="UniProtKB-ARBA"/>
</dbReference>
<feature type="signal peptide" evidence="10">
    <location>
        <begin position="1"/>
        <end position="21"/>
    </location>
</feature>
<feature type="chain" id="PRO_5003943230" evidence="10">
    <location>
        <begin position="22"/>
        <end position="862"/>
    </location>
</feature>
<feature type="region of interest" description="Disordered" evidence="8">
    <location>
        <begin position="196"/>
        <end position="222"/>
    </location>
</feature>
<dbReference type="Pfam" id="PF21082">
    <property type="entry name" value="MS_channel_3rd"/>
    <property type="match status" value="1"/>
</dbReference>
<evidence type="ECO:0000256" key="7">
    <source>
        <dbReference type="SAM" id="Coils"/>
    </source>
</evidence>
<evidence type="ECO:0000256" key="8">
    <source>
        <dbReference type="SAM" id="MobiDB-lite"/>
    </source>
</evidence>
<feature type="transmembrane region" description="Helical" evidence="9">
    <location>
        <begin position="555"/>
        <end position="578"/>
    </location>
</feature>
<feature type="compositionally biased region" description="Low complexity" evidence="8">
    <location>
        <begin position="29"/>
        <end position="47"/>
    </location>
</feature>
<evidence type="ECO:0000256" key="6">
    <source>
        <dbReference type="ARBA" id="ARBA00023136"/>
    </source>
</evidence>
<evidence type="ECO:0000313" key="14">
    <source>
        <dbReference type="EMBL" id="AGA91307.1"/>
    </source>
</evidence>
<evidence type="ECO:0000256" key="1">
    <source>
        <dbReference type="ARBA" id="ARBA00004651"/>
    </source>
</evidence>
<dbReference type="SUPFAM" id="SSF82689">
    <property type="entry name" value="Mechanosensitive channel protein MscS (YggB), C-terminal domain"/>
    <property type="match status" value="1"/>
</dbReference>
<keyword evidence="5 9" id="KW-1133">Transmembrane helix</keyword>
<proteinExistence type="inferred from homology"/>
<feature type="transmembrane region" description="Helical" evidence="9">
    <location>
        <begin position="513"/>
        <end position="534"/>
    </location>
</feature>
<feature type="coiled-coil region" evidence="7">
    <location>
        <begin position="108"/>
        <end position="148"/>
    </location>
</feature>
<dbReference type="GO" id="GO:0005886">
    <property type="term" value="C:plasma membrane"/>
    <property type="evidence" value="ECO:0007669"/>
    <property type="project" value="UniProtKB-SubCell"/>
</dbReference>
<feature type="domain" description="Mechanosensitive ion channel MscS" evidence="11">
    <location>
        <begin position="681"/>
        <end position="748"/>
    </location>
</feature>
<dbReference type="KEGG" id="tmb:Thimo_2583"/>
<dbReference type="SUPFAM" id="SSF50182">
    <property type="entry name" value="Sm-like ribonucleoproteins"/>
    <property type="match status" value="1"/>
</dbReference>
<dbReference type="RefSeq" id="WP_015281440.1">
    <property type="nucleotide sequence ID" value="NC_019940.1"/>
</dbReference>
<keyword evidence="7" id="KW-0175">Coiled coil</keyword>
<evidence type="ECO:0000256" key="5">
    <source>
        <dbReference type="ARBA" id="ARBA00022989"/>
    </source>
</evidence>
<dbReference type="HOGENOM" id="CLU_332012_0_0_6"/>
<keyword evidence="15" id="KW-1185">Reference proteome</keyword>
<keyword evidence="4 9" id="KW-0812">Transmembrane</keyword>
<comment type="subcellular location">
    <subcellularLocation>
        <location evidence="1">Cell membrane</location>
        <topology evidence="1">Multi-pass membrane protein</topology>
    </subcellularLocation>
</comment>
<dbReference type="PATRIC" id="fig|765912.4.peg.2536"/>
<dbReference type="InterPro" id="IPR006685">
    <property type="entry name" value="MscS_channel_2nd"/>
</dbReference>
<dbReference type="InterPro" id="IPR023408">
    <property type="entry name" value="MscS_beta-dom_sf"/>
</dbReference>
<dbReference type="InterPro" id="IPR011066">
    <property type="entry name" value="MscS_channel_C_sf"/>
</dbReference>
<evidence type="ECO:0000256" key="9">
    <source>
        <dbReference type="SAM" id="Phobius"/>
    </source>
</evidence>
<evidence type="ECO:0000313" key="15">
    <source>
        <dbReference type="Proteomes" id="UP000010816"/>
    </source>
</evidence>
<feature type="domain" description="Mechanosensitive ion channel transmembrane helices 2/3" evidence="13">
    <location>
        <begin position="641"/>
        <end position="680"/>
    </location>
</feature>
<feature type="transmembrane region" description="Helical" evidence="9">
    <location>
        <begin position="634"/>
        <end position="655"/>
    </location>
</feature>
<dbReference type="PANTHER" id="PTHR30566">
    <property type="entry name" value="YNAI-RELATED MECHANOSENSITIVE ION CHANNEL"/>
    <property type="match status" value="1"/>
</dbReference>
<evidence type="ECO:0000259" key="12">
    <source>
        <dbReference type="Pfam" id="PF21082"/>
    </source>
</evidence>
<dbReference type="InterPro" id="IPR010920">
    <property type="entry name" value="LSM_dom_sf"/>
</dbReference>
<dbReference type="Gene3D" id="3.30.70.100">
    <property type="match status" value="1"/>
</dbReference>
<dbReference type="InterPro" id="IPR049278">
    <property type="entry name" value="MS_channel_C"/>
</dbReference>
<keyword evidence="3" id="KW-1003">Cell membrane</keyword>
<feature type="compositionally biased region" description="Pro residues" evidence="8">
    <location>
        <begin position="48"/>
        <end position="57"/>
    </location>
</feature>
<dbReference type="eggNOG" id="COG0668">
    <property type="taxonomic scope" value="Bacteria"/>
</dbReference>
<feature type="coiled-coil region" evidence="7">
    <location>
        <begin position="279"/>
        <end position="313"/>
    </location>
</feature>
<dbReference type="InterPro" id="IPR011014">
    <property type="entry name" value="MscS_channel_TM-2"/>
</dbReference>
<dbReference type="SUPFAM" id="SSF82861">
    <property type="entry name" value="Mechanosensitive channel protein MscS (YggB), transmembrane region"/>
    <property type="match status" value="1"/>
</dbReference>
<dbReference type="PANTHER" id="PTHR30566:SF25">
    <property type="entry name" value="INNER MEMBRANE PROTEIN"/>
    <property type="match status" value="1"/>
</dbReference>
<feature type="transmembrane region" description="Helical" evidence="9">
    <location>
        <begin position="661"/>
        <end position="683"/>
    </location>
</feature>
<evidence type="ECO:0000256" key="4">
    <source>
        <dbReference type="ARBA" id="ARBA00022692"/>
    </source>
</evidence>